<accession>A4J4T9</accession>
<keyword evidence="5 7" id="KW-1133">Transmembrane helix</keyword>
<evidence type="ECO:0000313" key="10">
    <source>
        <dbReference type="Proteomes" id="UP000001556"/>
    </source>
</evidence>
<evidence type="ECO:0000256" key="7">
    <source>
        <dbReference type="RuleBase" id="RU363032"/>
    </source>
</evidence>
<dbReference type="EMBL" id="CP000612">
    <property type="protein sequence ID" value="ABO50092.1"/>
    <property type="molecule type" value="Genomic_DNA"/>
</dbReference>
<dbReference type="eggNOG" id="COG1173">
    <property type="taxonomic scope" value="Bacteria"/>
</dbReference>
<dbReference type="PROSITE" id="PS50928">
    <property type="entry name" value="ABC_TM1"/>
    <property type="match status" value="1"/>
</dbReference>
<gene>
    <name evidence="9" type="ordered locus">Dred_1564</name>
</gene>
<dbReference type="InterPro" id="IPR050366">
    <property type="entry name" value="BP-dependent_transpt_permease"/>
</dbReference>
<dbReference type="RefSeq" id="WP_011877908.1">
    <property type="nucleotide sequence ID" value="NC_009253.1"/>
</dbReference>
<comment type="similarity">
    <text evidence="7">Belongs to the binding-protein-dependent transport system permease family.</text>
</comment>
<feature type="transmembrane region" description="Helical" evidence="7">
    <location>
        <begin position="104"/>
        <end position="128"/>
    </location>
</feature>
<dbReference type="Gene3D" id="1.10.3720.10">
    <property type="entry name" value="MetI-like"/>
    <property type="match status" value="1"/>
</dbReference>
<comment type="subcellular location">
    <subcellularLocation>
        <location evidence="1 7">Cell membrane</location>
        <topology evidence="1 7">Multi-pass membrane protein</topology>
    </subcellularLocation>
</comment>
<reference evidence="9 10" key="1">
    <citation type="submission" date="2007-03" db="EMBL/GenBank/DDBJ databases">
        <title>Complete sequence of Desulfotomaculum reducens MI-1.</title>
        <authorList>
            <consortium name="US DOE Joint Genome Institute"/>
            <person name="Copeland A."/>
            <person name="Lucas S."/>
            <person name="Lapidus A."/>
            <person name="Barry K."/>
            <person name="Detter J.C."/>
            <person name="Glavina del Rio T."/>
            <person name="Hammon N."/>
            <person name="Israni S."/>
            <person name="Dalin E."/>
            <person name="Tice H."/>
            <person name="Pitluck S."/>
            <person name="Sims D."/>
            <person name="Brettin T."/>
            <person name="Bruce D."/>
            <person name="Han C."/>
            <person name="Tapia R."/>
            <person name="Schmutz J."/>
            <person name="Larimer F."/>
            <person name="Land M."/>
            <person name="Hauser L."/>
            <person name="Kyrpides N."/>
            <person name="Kim E."/>
            <person name="Tebo B.M."/>
            <person name="Richardson P."/>
        </authorList>
    </citation>
    <scope>NUCLEOTIDE SEQUENCE [LARGE SCALE GENOMIC DNA]</scope>
    <source>
        <strain evidence="9 10">MI-1</strain>
    </source>
</reference>
<dbReference type="GO" id="GO:0005886">
    <property type="term" value="C:plasma membrane"/>
    <property type="evidence" value="ECO:0007669"/>
    <property type="project" value="UniProtKB-SubCell"/>
</dbReference>
<dbReference type="KEGG" id="drm:Dred_1564"/>
<evidence type="ECO:0000259" key="8">
    <source>
        <dbReference type="PROSITE" id="PS50928"/>
    </source>
</evidence>
<organism evidence="9 10">
    <name type="scientific">Desulforamulus reducens (strain ATCC BAA-1160 / DSM 100696 / MI-1)</name>
    <name type="common">Desulfotomaculum reducens</name>
    <dbReference type="NCBI Taxonomy" id="349161"/>
    <lineage>
        <taxon>Bacteria</taxon>
        <taxon>Bacillati</taxon>
        <taxon>Bacillota</taxon>
        <taxon>Clostridia</taxon>
        <taxon>Eubacteriales</taxon>
        <taxon>Peptococcaceae</taxon>
        <taxon>Desulforamulus</taxon>
    </lineage>
</organism>
<dbReference type="PANTHER" id="PTHR43386:SF1">
    <property type="entry name" value="D,D-DIPEPTIDE TRANSPORT SYSTEM PERMEASE PROTEIN DDPC-RELATED"/>
    <property type="match status" value="1"/>
</dbReference>
<feature type="domain" description="ABC transmembrane type-1" evidence="8">
    <location>
        <begin position="100"/>
        <end position="290"/>
    </location>
</feature>
<dbReference type="InterPro" id="IPR025966">
    <property type="entry name" value="OppC_N"/>
</dbReference>
<proteinExistence type="inferred from homology"/>
<keyword evidence="6 7" id="KW-0472">Membrane</keyword>
<keyword evidence="10" id="KW-1185">Reference proteome</keyword>
<feature type="transmembrane region" description="Helical" evidence="7">
    <location>
        <begin position="268"/>
        <end position="289"/>
    </location>
</feature>
<dbReference type="Proteomes" id="UP000001556">
    <property type="component" value="Chromosome"/>
</dbReference>
<dbReference type="OrthoDB" id="9797852at2"/>
<sequence length="305" mass="33717">METKVQAVPDLTLPSATTRLRTGLQKSWYKFSRNKLSVIGLAIVLSVIFLAIFAPYISPYPQHAKELVDYNNAGLSPSSKYLLGTDNIGRDILTRIIFSLRGALLMPAMVLAIAVPIGVLFGLLAGYYKGTWLDTSIMRLTDIFLAVPPLILALAICAVLKPNLMNSMIAVTIMWWPWYCRLVYGMSSSLRNEYFVIAAELIGASKIHILFKEILPNCLSPILTKMALDVGWVILIGAALSFVGLGEQPPTPALGQMVSDGSRYMPDMWWMTVFPSFAIVIIILGFNFLGDGIRDMLSKGENEYE</sequence>
<evidence type="ECO:0000256" key="1">
    <source>
        <dbReference type="ARBA" id="ARBA00004651"/>
    </source>
</evidence>
<dbReference type="GO" id="GO:0055085">
    <property type="term" value="P:transmembrane transport"/>
    <property type="evidence" value="ECO:0007669"/>
    <property type="project" value="InterPro"/>
</dbReference>
<evidence type="ECO:0000256" key="4">
    <source>
        <dbReference type="ARBA" id="ARBA00022692"/>
    </source>
</evidence>
<keyword evidence="4 7" id="KW-0812">Transmembrane</keyword>
<dbReference type="Pfam" id="PF12911">
    <property type="entry name" value="OppC_N"/>
    <property type="match status" value="1"/>
</dbReference>
<dbReference type="SUPFAM" id="SSF161098">
    <property type="entry name" value="MetI-like"/>
    <property type="match status" value="1"/>
</dbReference>
<name>A4J4T9_DESRM</name>
<dbReference type="STRING" id="349161.Dred_1564"/>
<dbReference type="PANTHER" id="PTHR43386">
    <property type="entry name" value="OLIGOPEPTIDE TRANSPORT SYSTEM PERMEASE PROTEIN APPC"/>
    <property type="match status" value="1"/>
</dbReference>
<keyword evidence="3" id="KW-1003">Cell membrane</keyword>
<keyword evidence="2 7" id="KW-0813">Transport</keyword>
<evidence type="ECO:0000256" key="2">
    <source>
        <dbReference type="ARBA" id="ARBA00022448"/>
    </source>
</evidence>
<feature type="transmembrane region" description="Helical" evidence="7">
    <location>
        <begin position="230"/>
        <end position="248"/>
    </location>
</feature>
<dbReference type="HOGENOM" id="CLU_028518_5_3_9"/>
<dbReference type="Pfam" id="PF00528">
    <property type="entry name" value="BPD_transp_1"/>
    <property type="match status" value="1"/>
</dbReference>
<evidence type="ECO:0000256" key="6">
    <source>
        <dbReference type="ARBA" id="ARBA00023136"/>
    </source>
</evidence>
<dbReference type="InterPro" id="IPR000515">
    <property type="entry name" value="MetI-like"/>
</dbReference>
<feature type="transmembrane region" description="Helical" evidence="7">
    <location>
        <begin position="36"/>
        <end position="57"/>
    </location>
</feature>
<dbReference type="AlphaFoldDB" id="A4J4T9"/>
<feature type="transmembrane region" description="Helical" evidence="7">
    <location>
        <begin position="140"/>
        <end position="161"/>
    </location>
</feature>
<evidence type="ECO:0000256" key="3">
    <source>
        <dbReference type="ARBA" id="ARBA00022475"/>
    </source>
</evidence>
<evidence type="ECO:0000256" key="5">
    <source>
        <dbReference type="ARBA" id="ARBA00022989"/>
    </source>
</evidence>
<dbReference type="InterPro" id="IPR035906">
    <property type="entry name" value="MetI-like_sf"/>
</dbReference>
<feature type="transmembrane region" description="Helical" evidence="7">
    <location>
        <begin position="167"/>
        <end position="184"/>
    </location>
</feature>
<protein>
    <submittedName>
        <fullName evidence="9">Binding-protein-dependent transport systems inner membrane component</fullName>
    </submittedName>
</protein>
<evidence type="ECO:0000313" key="9">
    <source>
        <dbReference type="EMBL" id="ABO50092.1"/>
    </source>
</evidence>
<dbReference type="CDD" id="cd06261">
    <property type="entry name" value="TM_PBP2"/>
    <property type="match status" value="1"/>
</dbReference>